<protein>
    <recommendedName>
        <fullName evidence="1">Smr domain-containing protein</fullName>
    </recommendedName>
</protein>
<evidence type="ECO:0000313" key="3">
    <source>
        <dbReference type="Proteomes" id="UP000317650"/>
    </source>
</evidence>
<dbReference type="AlphaFoldDB" id="A0A4S8K4Q9"/>
<feature type="domain" description="Smr" evidence="1">
    <location>
        <begin position="445"/>
        <end position="526"/>
    </location>
</feature>
<dbReference type="SMART" id="SM00463">
    <property type="entry name" value="SMR"/>
    <property type="match status" value="1"/>
</dbReference>
<dbReference type="InterPro" id="IPR036063">
    <property type="entry name" value="Smr_dom_sf"/>
</dbReference>
<dbReference type="EMBL" id="PYDT01000002">
    <property type="protein sequence ID" value="THU69836.1"/>
    <property type="molecule type" value="Genomic_DNA"/>
</dbReference>
<dbReference type="PANTHER" id="PTHR46651">
    <property type="entry name" value="POLYADENYLATE-BINDING PROTEIN-INTERACTING PROTEIN 7"/>
    <property type="match status" value="1"/>
</dbReference>
<dbReference type="SUPFAM" id="SSF160443">
    <property type="entry name" value="SMR domain-like"/>
    <property type="match status" value="1"/>
</dbReference>
<gene>
    <name evidence="2" type="ORF">C4D60_Mb08t18600</name>
</gene>
<dbReference type="CDD" id="cd14371">
    <property type="entry name" value="CUE_CID7_like"/>
    <property type="match status" value="1"/>
</dbReference>
<sequence length="526" mass="57600">MNISNIVSDSKDIKFSSLNKASALNPNAAEFVPSCVKYTYGTTEALITPKLDLPGSSRKSVLDRSESNISNNSDDEVHQYWHHRLPDDITSDFEVMGEDELHKPGHLTLAGLSIHDSVGQSKFSGSMTTSGVLDMWDLSSPTLDNVNLSGKMRYPGSIYAKEQSSVASMTSADNLWSKPLINGEQQEEHHYNGNHNTSSMGDLIGDNVFLENYATGPMEFLSSQFPGFGSQSLADIYFGNGCDLNLTIEILAQLELQVDSGFGPNLDSKSSATPNFSPLDFPTLPVGNTQNGLPKHDGEDLQHGSITYRSPGILRGDIDFAPTVRKLALQDSGHWKYDGNGTFDGSTGSSRSSRLLGSLYNANIYTESREEARDFTRLRNACFEQARQAYLIGNKALEKELSFKGQLYNMHMKAAHQKARETIFQKRNPVSPKIQGCSGVQDWLIDLHGLHLREAIQVVDRELSILRSTAAATGQRLHAMICVGTGHHTKGSCIAARLTVAVEQYLLGEGLHFTQPQPGLVCVAIN</sequence>
<comment type="caution">
    <text evidence="2">The sequence shown here is derived from an EMBL/GenBank/DDBJ whole genome shotgun (WGS) entry which is preliminary data.</text>
</comment>
<dbReference type="STRING" id="52838.A0A4S8K4Q9"/>
<dbReference type="Gene3D" id="3.30.1370.110">
    <property type="match status" value="1"/>
</dbReference>
<accession>A0A4S8K4Q9</accession>
<proteinExistence type="predicted"/>
<dbReference type="Pfam" id="PF07145">
    <property type="entry name" value="PAM2"/>
    <property type="match status" value="1"/>
</dbReference>
<dbReference type="PANTHER" id="PTHR46651:SF1">
    <property type="entry name" value="SMALL MUTS RELATED FAMILY PROTEIN"/>
    <property type="match status" value="1"/>
</dbReference>
<dbReference type="InterPro" id="IPR041806">
    <property type="entry name" value="CID5/6/7_CUE"/>
</dbReference>
<dbReference type="InterPro" id="IPR009818">
    <property type="entry name" value="PAM2_motif"/>
</dbReference>
<dbReference type="PROSITE" id="PS50828">
    <property type="entry name" value="SMR"/>
    <property type="match status" value="1"/>
</dbReference>
<dbReference type="InterPro" id="IPR053242">
    <property type="entry name" value="PAM2-like_domain"/>
</dbReference>
<reference evidence="2 3" key="1">
    <citation type="journal article" date="2019" name="Nat. Plants">
        <title>Genome sequencing of Musa balbisiana reveals subgenome evolution and function divergence in polyploid bananas.</title>
        <authorList>
            <person name="Yao X."/>
        </authorList>
    </citation>
    <scope>NUCLEOTIDE SEQUENCE [LARGE SCALE GENOMIC DNA]</scope>
    <source>
        <strain evidence="3">cv. DH-PKW</strain>
        <tissue evidence="2">Leaves</tissue>
    </source>
</reference>
<dbReference type="Proteomes" id="UP000317650">
    <property type="component" value="Chromosome 8"/>
</dbReference>
<dbReference type="InterPro" id="IPR013899">
    <property type="entry name" value="DUF1771"/>
</dbReference>
<keyword evidence="3" id="KW-1185">Reference proteome</keyword>
<evidence type="ECO:0000313" key="2">
    <source>
        <dbReference type="EMBL" id="THU69836.1"/>
    </source>
</evidence>
<dbReference type="InterPro" id="IPR002625">
    <property type="entry name" value="Smr_dom"/>
</dbReference>
<dbReference type="Pfam" id="PF08590">
    <property type="entry name" value="DUF1771"/>
    <property type="match status" value="1"/>
</dbReference>
<dbReference type="SMART" id="SM01162">
    <property type="entry name" value="DUF1771"/>
    <property type="match status" value="1"/>
</dbReference>
<organism evidence="2 3">
    <name type="scientific">Musa balbisiana</name>
    <name type="common">Banana</name>
    <dbReference type="NCBI Taxonomy" id="52838"/>
    <lineage>
        <taxon>Eukaryota</taxon>
        <taxon>Viridiplantae</taxon>
        <taxon>Streptophyta</taxon>
        <taxon>Embryophyta</taxon>
        <taxon>Tracheophyta</taxon>
        <taxon>Spermatophyta</taxon>
        <taxon>Magnoliopsida</taxon>
        <taxon>Liliopsida</taxon>
        <taxon>Zingiberales</taxon>
        <taxon>Musaceae</taxon>
        <taxon>Musa</taxon>
    </lineage>
</organism>
<evidence type="ECO:0000259" key="1">
    <source>
        <dbReference type="PROSITE" id="PS50828"/>
    </source>
</evidence>
<name>A0A4S8K4Q9_MUSBA</name>